<feature type="non-terminal residue" evidence="2">
    <location>
        <position position="207"/>
    </location>
</feature>
<evidence type="ECO:0000256" key="1">
    <source>
        <dbReference type="SAM" id="MobiDB-lite"/>
    </source>
</evidence>
<protein>
    <submittedName>
        <fullName evidence="2">Uncharacterized protein</fullName>
    </submittedName>
</protein>
<feature type="compositionally biased region" description="Low complexity" evidence="1">
    <location>
        <begin position="116"/>
        <end position="126"/>
    </location>
</feature>
<gene>
    <name evidence="2" type="ORF">B0H16DRAFT_1897341</name>
</gene>
<sequence>MSASHPPSGCRSRIGPQTHRSPIRTSYLLATAADKDFYSYQRCPMTRCPPVDHSTASPCAFASRLLTSLPYWCCFALGHARVAAAPHAPSQLADRALPFPHIYIHPHPHQRPHSPLPRLSPSGSPSTGDSCRRRARRDKSCAATRLTGRVGRCVDDTREVGADAVEVAEHRMRCEVGAGRARADGEVDAVGCEGDRHRRSRARCVGE</sequence>
<proteinExistence type="predicted"/>
<accession>A0AAD7HF06</accession>
<dbReference type="EMBL" id="JARKIB010000256">
    <property type="protein sequence ID" value="KAJ7719141.1"/>
    <property type="molecule type" value="Genomic_DNA"/>
</dbReference>
<reference evidence="2" key="1">
    <citation type="submission" date="2023-03" db="EMBL/GenBank/DDBJ databases">
        <title>Massive genome expansion in bonnet fungi (Mycena s.s.) driven by repeated elements and novel gene families across ecological guilds.</title>
        <authorList>
            <consortium name="Lawrence Berkeley National Laboratory"/>
            <person name="Harder C.B."/>
            <person name="Miyauchi S."/>
            <person name="Viragh M."/>
            <person name="Kuo A."/>
            <person name="Thoen E."/>
            <person name="Andreopoulos B."/>
            <person name="Lu D."/>
            <person name="Skrede I."/>
            <person name="Drula E."/>
            <person name="Henrissat B."/>
            <person name="Morin E."/>
            <person name="Kohler A."/>
            <person name="Barry K."/>
            <person name="LaButti K."/>
            <person name="Morin E."/>
            <person name="Salamov A."/>
            <person name="Lipzen A."/>
            <person name="Mereny Z."/>
            <person name="Hegedus B."/>
            <person name="Baldrian P."/>
            <person name="Stursova M."/>
            <person name="Weitz H."/>
            <person name="Taylor A."/>
            <person name="Grigoriev I.V."/>
            <person name="Nagy L.G."/>
            <person name="Martin F."/>
            <person name="Kauserud H."/>
        </authorList>
    </citation>
    <scope>NUCLEOTIDE SEQUENCE</scope>
    <source>
        <strain evidence="2">CBHHK182m</strain>
    </source>
</reference>
<comment type="caution">
    <text evidence="2">The sequence shown here is derived from an EMBL/GenBank/DDBJ whole genome shotgun (WGS) entry which is preliminary data.</text>
</comment>
<dbReference type="Proteomes" id="UP001215598">
    <property type="component" value="Unassembled WGS sequence"/>
</dbReference>
<evidence type="ECO:0000313" key="2">
    <source>
        <dbReference type="EMBL" id="KAJ7719141.1"/>
    </source>
</evidence>
<dbReference type="AlphaFoldDB" id="A0AAD7HF06"/>
<keyword evidence="3" id="KW-1185">Reference proteome</keyword>
<organism evidence="2 3">
    <name type="scientific">Mycena metata</name>
    <dbReference type="NCBI Taxonomy" id="1033252"/>
    <lineage>
        <taxon>Eukaryota</taxon>
        <taxon>Fungi</taxon>
        <taxon>Dikarya</taxon>
        <taxon>Basidiomycota</taxon>
        <taxon>Agaricomycotina</taxon>
        <taxon>Agaricomycetes</taxon>
        <taxon>Agaricomycetidae</taxon>
        <taxon>Agaricales</taxon>
        <taxon>Marasmiineae</taxon>
        <taxon>Mycenaceae</taxon>
        <taxon>Mycena</taxon>
    </lineage>
</organism>
<name>A0AAD7HF06_9AGAR</name>
<feature type="region of interest" description="Disordered" evidence="1">
    <location>
        <begin position="103"/>
        <end position="136"/>
    </location>
</feature>
<evidence type="ECO:0000313" key="3">
    <source>
        <dbReference type="Proteomes" id="UP001215598"/>
    </source>
</evidence>